<dbReference type="GO" id="GO:0004356">
    <property type="term" value="F:glutamine synthetase activity"/>
    <property type="evidence" value="ECO:0007669"/>
    <property type="project" value="UniProtKB-EC"/>
</dbReference>
<dbReference type="Gene3D" id="3.10.20.70">
    <property type="entry name" value="Glutamine synthetase, N-terminal domain"/>
    <property type="match status" value="1"/>
</dbReference>
<dbReference type="SUPFAM" id="SSF54368">
    <property type="entry name" value="Glutamine synthetase, N-terminal domain"/>
    <property type="match status" value="1"/>
</dbReference>
<dbReference type="EMBL" id="UGSJ01000001">
    <property type="protein sequence ID" value="SUA90899.1"/>
    <property type="molecule type" value="Genomic_DNA"/>
</dbReference>
<dbReference type="Pfam" id="PF00120">
    <property type="entry name" value="Gln-synt_C"/>
    <property type="match status" value="1"/>
</dbReference>
<protein>
    <submittedName>
        <fullName evidence="8">Probable glutamine synthetase 2</fullName>
        <ecNumber evidence="8">6.3.1.2</ecNumber>
    </submittedName>
</protein>
<dbReference type="EC" id="6.3.1.2" evidence="8"/>
<feature type="domain" description="GS catalytic" evidence="7">
    <location>
        <begin position="139"/>
        <end position="469"/>
    </location>
</feature>
<organism evidence="8 9">
    <name type="scientific">Pandoraea pulmonicola</name>
    <dbReference type="NCBI Taxonomy" id="93221"/>
    <lineage>
        <taxon>Bacteria</taxon>
        <taxon>Pseudomonadati</taxon>
        <taxon>Pseudomonadota</taxon>
        <taxon>Betaproteobacteria</taxon>
        <taxon>Burkholderiales</taxon>
        <taxon>Burkholderiaceae</taxon>
        <taxon>Pandoraea</taxon>
    </lineage>
</organism>
<evidence type="ECO:0000313" key="8">
    <source>
        <dbReference type="EMBL" id="SUA90899.1"/>
    </source>
</evidence>
<proteinExistence type="inferred from homology"/>
<dbReference type="PANTHER" id="PTHR43785:SF12">
    <property type="entry name" value="TYPE-1 GLUTAMINE SYNTHETASE 2"/>
    <property type="match status" value="1"/>
</dbReference>
<reference evidence="8 9" key="1">
    <citation type="submission" date="2018-06" db="EMBL/GenBank/DDBJ databases">
        <authorList>
            <consortium name="Pathogen Informatics"/>
            <person name="Doyle S."/>
        </authorList>
    </citation>
    <scope>NUCLEOTIDE SEQUENCE [LARGE SCALE GENOMIC DNA]</scope>
    <source>
        <strain evidence="8 9">NCTC13159</strain>
    </source>
</reference>
<gene>
    <name evidence="8" type="primary">glnA_2</name>
    <name evidence="8" type="ORF">NCTC13159_02386</name>
</gene>
<dbReference type="PANTHER" id="PTHR43785">
    <property type="entry name" value="GAMMA-GLUTAMYLPUTRESCINE SYNTHETASE"/>
    <property type="match status" value="1"/>
</dbReference>
<dbReference type="GO" id="GO:0006542">
    <property type="term" value="P:glutamine biosynthetic process"/>
    <property type="evidence" value="ECO:0007669"/>
    <property type="project" value="InterPro"/>
</dbReference>
<dbReference type="GO" id="GO:0005524">
    <property type="term" value="F:ATP binding"/>
    <property type="evidence" value="ECO:0007669"/>
    <property type="project" value="UniProtKB-KW"/>
</dbReference>
<evidence type="ECO:0000256" key="3">
    <source>
        <dbReference type="ARBA" id="ARBA00022741"/>
    </source>
</evidence>
<evidence type="ECO:0000313" key="9">
    <source>
        <dbReference type="Proteomes" id="UP000254589"/>
    </source>
</evidence>
<sequence length="469" mass="52240">MSVDHFLNHYAGLGESKIMLREPDGNSDRAALNPWQSLSQESVTSVKIGVTDLDGILRGKYVSLDKALSAVTDKLGFCNVIFGWDVADSPYGNIGHKGYPDAGVRLDSRTLRRVPWDDQVPFVLGEFLQSDGTAHPLCPRQVLRRVLDRAQQTGLTVICGVEFEWFNFSETPQSWNEKKGVDPQPITPGMFGYSLLRTQANSAYIQTLLSEMRAFRIPIEGLHTETGPGVYEVALAYGVALETADRAVLFKAGVKEIAHRFGIMPSFMAKWNSRLPGCSGHIHQSLIDGTSNVFYDRRRSHGMSRLLESYVAGQLRYMGEFGPLYWPNVNSYKRLVDGFWAPTTATWGIDDRTASLRVIPAGASSTRLETRCPGADANPYLSIAAAVASGMAGIEEGLSLVDGHASREMLDRNPRTLMDAVERMRGSSIAREWLGEPFVEHFCSTREWEYEQSLTSVTDWELKRYLEII</sequence>
<dbReference type="SMART" id="SM01230">
    <property type="entry name" value="Gln-synt_C"/>
    <property type="match status" value="1"/>
</dbReference>
<comment type="similarity">
    <text evidence="1 5 6">Belongs to the glutamine synthetase family.</text>
</comment>
<dbReference type="AlphaFoldDB" id="A0AAJ4ZCF2"/>
<evidence type="ECO:0000256" key="4">
    <source>
        <dbReference type="ARBA" id="ARBA00022840"/>
    </source>
</evidence>
<dbReference type="GO" id="GO:0006576">
    <property type="term" value="P:biogenic amine metabolic process"/>
    <property type="evidence" value="ECO:0007669"/>
    <property type="project" value="UniProtKB-ARBA"/>
</dbReference>
<dbReference type="SUPFAM" id="SSF55931">
    <property type="entry name" value="Glutamine synthetase/guanido kinase"/>
    <property type="match status" value="1"/>
</dbReference>
<dbReference type="InterPro" id="IPR008146">
    <property type="entry name" value="Gln_synth_cat_dom"/>
</dbReference>
<dbReference type="InterPro" id="IPR036651">
    <property type="entry name" value="Gln_synt_N_sf"/>
</dbReference>
<comment type="caution">
    <text evidence="8">The sequence shown here is derived from an EMBL/GenBank/DDBJ whole genome shotgun (WGS) entry which is preliminary data.</text>
</comment>
<accession>A0AAJ4ZCF2</accession>
<dbReference type="RefSeq" id="WP_237171353.1">
    <property type="nucleotide sequence ID" value="NZ_CP010310.2"/>
</dbReference>
<evidence type="ECO:0000256" key="6">
    <source>
        <dbReference type="RuleBase" id="RU000384"/>
    </source>
</evidence>
<evidence type="ECO:0000256" key="1">
    <source>
        <dbReference type="ARBA" id="ARBA00009897"/>
    </source>
</evidence>
<keyword evidence="2 8" id="KW-0436">Ligase</keyword>
<dbReference type="PROSITE" id="PS51987">
    <property type="entry name" value="GS_CATALYTIC"/>
    <property type="match status" value="1"/>
</dbReference>
<keyword evidence="4" id="KW-0067">ATP-binding</keyword>
<evidence type="ECO:0000259" key="7">
    <source>
        <dbReference type="PROSITE" id="PS51987"/>
    </source>
</evidence>
<dbReference type="Gene3D" id="3.30.590.10">
    <property type="entry name" value="Glutamine synthetase/guanido kinase, catalytic domain"/>
    <property type="match status" value="1"/>
</dbReference>
<dbReference type="FunFam" id="3.30.590.10:FF:000005">
    <property type="entry name" value="Probable glutamine synthetase"/>
    <property type="match status" value="1"/>
</dbReference>
<keyword evidence="3" id="KW-0547">Nucleotide-binding</keyword>
<dbReference type="Proteomes" id="UP000254589">
    <property type="component" value="Unassembled WGS sequence"/>
</dbReference>
<evidence type="ECO:0000256" key="5">
    <source>
        <dbReference type="PROSITE-ProRule" id="PRU01331"/>
    </source>
</evidence>
<dbReference type="GO" id="GO:0042402">
    <property type="term" value="P:biogenic amine catabolic process"/>
    <property type="evidence" value="ECO:0007669"/>
    <property type="project" value="UniProtKB-ARBA"/>
</dbReference>
<evidence type="ECO:0000256" key="2">
    <source>
        <dbReference type="ARBA" id="ARBA00022598"/>
    </source>
</evidence>
<dbReference type="InterPro" id="IPR014746">
    <property type="entry name" value="Gln_synth/guanido_kin_cat_dom"/>
</dbReference>
<name>A0AAJ4ZCF2_PANPU</name>